<evidence type="ECO:0000256" key="10">
    <source>
        <dbReference type="ARBA" id="ARBA00047554"/>
    </source>
</evidence>
<organism evidence="12 13">
    <name type="scientific">Maudiozyma humilis</name>
    <name type="common">Sour dough yeast</name>
    <name type="synonym">Kazachstania humilis</name>
    <dbReference type="NCBI Taxonomy" id="51915"/>
    <lineage>
        <taxon>Eukaryota</taxon>
        <taxon>Fungi</taxon>
        <taxon>Dikarya</taxon>
        <taxon>Ascomycota</taxon>
        <taxon>Saccharomycotina</taxon>
        <taxon>Saccharomycetes</taxon>
        <taxon>Saccharomycetales</taxon>
        <taxon>Saccharomycetaceae</taxon>
        <taxon>Maudiozyma</taxon>
    </lineage>
</organism>
<evidence type="ECO:0000256" key="5">
    <source>
        <dbReference type="ARBA" id="ARBA00022630"/>
    </source>
</evidence>
<evidence type="ECO:0000256" key="1">
    <source>
        <dbReference type="ARBA" id="ARBA00002600"/>
    </source>
</evidence>
<evidence type="ECO:0000256" key="6">
    <source>
        <dbReference type="ARBA" id="ARBA00022827"/>
    </source>
</evidence>
<dbReference type="Pfam" id="PF13450">
    <property type="entry name" value="NAD_binding_8"/>
    <property type="match status" value="1"/>
</dbReference>
<dbReference type="InterPro" id="IPR050464">
    <property type="entry name" value="Zeta_carotene_desat/Oxidored"/>
</dbReference>
<keyword evidence="8 11" id="KW-0350">Heme biosynthesis</keyword>
<comment type="function">
    <text evidence="1 11">Catalyzes the 6-electron oxidation of protoporphyrinogen-IX to form protoporphyrin-IX.</text>
</comment>
<comment type="similarity">
    <text evidence="3 11">Belongs to the protoporphyrinogen/coproporphyrinogen oxidase family. Protoporphyrinogen oxidase subfamily.</text>
</comment>
<dbReference type="InterPro" id="IPR004572">
    <property type="entry name" value="Protoporphyrinogen_oxidase"/>
</dbReference>
<dbReference type="NCBIfam" id="TIGR00562">
    <property type="entry name" value="proto_IX_ox"/>
    <property type="match status" value="1"/>
</dbReference>
<evidence type="ECO:0000256" key="4">
    <source>
        <dbReference type="ARBA" id="ARBA00012867"/>
    </source>
</evidence>
<dbReference type="Proteomes" id="UP001377567">
    <property type="component" value="Unassembled WGS sequence"/>
</dbReference>
<keyword evidence="7 11" id="KW-0560">Oxidoreductase</keyword>
<keyword evidence="6 11" id="KW-0274">FAD</keyword>
<dbReference type="EC" id="1.3.3.4" evidence="4 11"/>
<comment type="pathway">
    <text evidence="2 11">Porphyrin-containing compound metabolism; protoporphyrin-IX biosynthesis; protoporphyrin-IX from protoporphyrinogen-IX: step 1/1.</text>
</comment>
<dbReference type="SUPFAM" id="SSF54373">
    <property type="entry name" value="FAD-linked reductases, C-terminal domain"/>
    <property type="match status" value="1"/>
</dbReference>
<comment type="cofactor">
    <cofactor evidence="11">
        <name>FAD</name>
        <dbReference type="ChEBI" id="CHEBI:57692"/>
    </cofactor>
    <text evidence="11">Binds 1 FAD per subunit.</text>
</comment>
<evidence type="ECO:0000256" key="3">
    <source>
        <dbReference type="ARBA" id="ARBA00010551"/>
    </source>
</evidence>
<protein>
    <recommendedName>
        <fullName evidence="4 11">Protoporphyrinogen oxidase</fullName>
        <ecNumber evidence="4 11">1.3.3.4</ecNumber>
    </recommendedName>
</protein>
<sequence length="549" mass="58238">MLSQLTKLPANARVGVVGGGVAGLTFTYFLGKLRPDVQITLFNPESRPGGWIHSWHTKGPDGRPVMLERGPRTFRGVSDGTVLILDTLMQMGHGDRIRSVGRESSADRKFVLDPRDRLVQVPNSLGSLARFLASPLSKGLLWGLAGEWARKPRKENVDESAEALLTRRFGSAYPARNLFSAVYRGIYADDVGRLSAQKAVGRMVRDERAHGSLTAAAWARWREARGDTSAAPELSPLVAAYGRALGRDPAELRTLAHRLAQFPMLGLTGGLQQFPDAFQAAVARFPNVALCTGTVTGLRGGVVSGDKQGVALEYTDAQGAQRSEEFAHVRLAVAPNRMAPLVAGANAPLFSKLNAIRSNTVSLVNMYIPGKDIVPAQFRGFGYLVPESNANPEKLLGVIFDSVIEQSFAPFAGDAVGAAAPAAAPAAAAAGTPAYTKLTAMVGGSLYNDPEGNPTIPSEAETIARVKRALSRHLGASPTDLDGAQWLHTVARDCLPQFVPGYGAQAAEIERAVLADYAQGVSLGGMGFARGPGIPDVVSDAFTDAMKLH</sequence>
<dbReference type="GO" id="GO:0006782">
    <property type="term" value="P:protoporphyrinogen IX biosynthetic process"/>
    <property type="evidence" value="ECO:0007669"/>
    <property type="project" value="UniProtKB-UniRule"/>
</dbReference>
<accession>A0AAV5S2P0</accession>
<name>A0AAV5S2P0_MAUHU</name>
<evidence type="ECO:0000313" key="13">
    <source>
        <dbReference type="Proteomes" id="UP001377567"/>
    </source>
</evidence>
<keyword evidence="5 11" id="KW-0285">Flavoprotein</keyword>
<comment type="subcellular location">
    <subcellularLocation>
        <location evidence="11">Mitochondrion inner membrane</location>
    </subcellularLocation>
</comment>
<keyword evidence="13" id="KW-1185">Reference proteome</keyword>
<evidence type="ECO:0000256" key="9">
    <source>
        <dbReference type="ARBA" id="ARBA00023244"/>
    </source>
</evidence>
<dbReference type="GO" id="GO:0005743">
    <property type="term" value="C:mitochondrial inner membrane"/>
    <property type="evidence" value="ECO:0007669"/>
    <property type="project" value="UniProtKB-SubCell"/>
</dbReference>
<keyword evidence="9 11" id="KW-0627">Porphyrin biosynthesis</keyword>
<dbReference type="EMBL" id="BTGD01000014">
    <property type="protein sequence ID" value="GMM57696.1"/>
    <property type="molecule type" value="Genomic_DNA"/>
</dbReference>
<proteinExistence type="inferred from homology"/>
<reference evidence="12 13" key="1">
    <citation type="journal article" date="2023" name="Elife">
        <title>Identification of key yeast species and microbe-microbe interactions impacting larval growth of Drosophila in the wild.</title>
        <authorList>
            <person name="Mure A."/>
            <person name="Sugiura Y."/>
            <person name="Maeda R."/>
            <person name="Honda K."/>
            <person name="Sakurai N."/>
            <person name="Takahashi Y."/>
            <person name="Watada M."/>
            <person name="Katoh T."/>
            <person name="Gotoh A."/>
            <person name="Gotoh Y."/>
            <person name="Taniguchi I."/>
            <person name="Nakamura K."/>
            <person name="Hayashi T."/>
            <person name="Katayama T."/>
            <person name="Uemura T."/>
            <person name="Hattori Y."/>
        </authorList>
    </citation>
    <scope>NUCLEOTIDE SEQUENCE [LARGE SCALE GENOMIC DNA]</scope>
    <source>
        <strain evidence="12 13">KH-74</strain>
    </source>
</reference>
<evidence type="ECO:0000256" key="2">
    <source>
        <dbReference type="ARBA" id="ARBA00005073"/>
    </source>
</evidence>
<comment type="caution">
    <text evidence="12">The sequence shown here is derived from an EMBL/GenBank/DDBJ whole genome shotgun (WGS) entry which is preliminary data.</text>
</comment>
<dbReference type="SUPFAM" id="SSF51905">
    <property type="entry name" value="FAD/NAD(P)-binding domain"/>
    <property type="match status" value="1"/>
</dbReference>
<evidence type="ECO:0000256" key="11">
    <source>
        <dbReference type="RuleBase" id="RU367069"/>
    </source>
</evidence>
<dbReference type="GO" id="GO:0004729">
    <property type="term" value="F:oxygen-dependent protoporphyrinogen oxidase activity"/>
    <property type="evidence" value="ECO:0007669"/>
    <property type="project" value="UniProtKB-UniRule"/>
</dbReference>
<dbReference type="InterPro" id="IPR036188">
    <property type="entry name" value="FAD/NAD-bd_sf"/>
</dbReference>
<dbReference type="Gene3D" id="3.50.50.60">
    <property type="entry name" value="FAD/NAD(P)-binding domain"/>
    <property type="match status" value="1"/>
</dbReference>
<evidence type="ECO:0000256" key="7">
    <source>
        <dbReference type="ARBA" id="ARBA00023002"/>
    </source>
</evidence>
<comment type="catalytic activity">
    <reaction evidence="10 11">
        <text>protoporphyrinogen IX + 3 O2 = protoporphyrin IX + 3 H2O2</text>
        <dbReference type="Rhea" id="RHEA:25576"/>
        <dbReference type="ChEBI" id="CHEBI:15379"/>
        <dbReference type="ChEBI" id="CHEBI:16240"/>
        <dbReference type="ChEBI" id="CHEBI:57306"/>
        <dbReference type="ChEBI" id="CHEBI:57307"/>
        <dbReference type="EC" id="1.3.3.4"/>
    </reaction>
</comment>
<evidence type="ECO:0000313" key="12">
    <source>
        <dbReference type="EMBL" id="GMM57696.1"/>
    </source>
</evidence>
<dbReference type="PANTHER" id="PTHR42923:SF3">
    <property type="entry name" value="PROTOPORPHYRINOGEN OXIDASE"/>
    <property type="match status" value="1"/>
</dbReference>
<evidence type="ECO:0000256" key="8">
    <source>
        <dbReference type="ARBA" id="ARBA00023133"/>
    </source>
</evidence>
<dbReference type="AlphaFoldDB" id="A0AAV5S2P0"/>
<dbReference type="PANTHER" id="PTHR42923">
    <property type="entry name" value="PROTOPORPHYRINOGEN OXIDASE"/>
    <property type="match status" value="1"/>
</dbReference>
<gene>
    <name evidence="12" type="ORF">DAKH74_043120</name>
</gene>